<evidence type="ECO:0000256" key="7">
    <source>
        <dbReference type="SAM" id="Phobius"/>
    </source>
</evidence>
<gene>
    <name evidence="8" type="ORF">SAMN02745152_01172</name>
</gene>
<keyword evidence="6 7" id="KW-0472">Membrane</keyword>
<evidence type="ECO:0000256" key="5">
    <source>
        <dbReference type="ARBA" id="ARBA00022989"/>
    </source>
</evidence>
<comment type="subcellular location">
    <subcellularLocation>
        <location evidence="1">Cell membrane</location>
        <topology evidence="1">Multi-pass membrane protein</topology>
    </subcellularLocation>
</comment>
<feature type="transmembrane region" description="Helical" evidence="7">
    <location>
        <begin position="100"/>
        <end position="121"/>
    </location>
</feature>
<dbReference type="Pfam" id="PF01554">
    <property type="entry name" value="MatE"/>
    <property type="match status" value="2"/>
</dbReference>
<keyword evidence="9" id="KW-1185">Reference proteome</keyword>
<dbReference type="AlphaFoldDB" id="A0A1T4NDX3"/>
<feature type="transmembrane region" description="Helical" evidence="7">
    <location>
        <begin position="198"/>
        <end position="228"/>
    </location>
</feature>
<evidence type="ECO:0000313" key="8">
    <source>
        <dbReference type="EMBL" id="SJZ77424.1"/>
    </source>
</evidence>
<sequence>MVTSSLKRFVHPDLLHGSIFKAIVLFTLPLFVSYIFQQLYNAADTVIIGRLLDDNALVSIGACTALYELLVGFGIGFGNGLSIVAAKAFGAGEVEKLKKITAASIVITIFVTVFIMILTAFGLKPIMVLLKTPADRLNEAYSYISVITQFCGVLFAYNLFAGMLRAIGNSFVPLLFLIFSSVLNVILDFAFIKATGSIRGAAIATVIAQFVSGLLCLIYIFCAAKILVPSFKHFSFDSSLYKDLIGQGLSMAFMGAIVHSGTVILQSAINSLDQMIIAGHLCARKIFTLTNIPIITLGLAASTFVSQNYGAGQIERIRKGVRISIFITIVWTFLLFLPAWFLTEDLIKFITNSTNPILLDYAKKYILFTLPFYLVLGGLIVIRNALQGFGQKILPLISSVIELAGKITFTCLIIPKLGKWGVILCEPLIWCVMLVQLLTVYLRLIRGNSCTPSPEPQAKNPAE</sequence>
<dbReference type="PIRSF" id="PIRSF006603">
    <property type="entry name" value="DinF"/>
    <property type="match status" value="1"/>
</dbReference>
<evidence type="ECO:0000256" key="4">
    <source>
        <dbReference type="ARBA" id="ARBA00022692"/>
    </source>
</evidence>
<dbReference type="GO" id="GO:0042910">
    <property type="term" value="F:xenobiotic transmembrane transporter activity"/>
    <property type="evidence" value="ECO:0007669"/>
    <property type="project" value="InterPro"/>
</dbReference>
<feature type="transmembrane region" description="Helical" evidence="7">
    <location>
        <begin position="394"/>
        <end position="415"/>
    </location>
</feature>
<dbReference type="GO" id="GO:0015297">
    <property type="term" value="F:antiporter activity"/>
    <property type="evidence" value="ECO:0007669"/>
    <property type="project" value="InterPro"/>
</dbReference>
<feature type="transmembrane region" description="Helical" evidence="7">
    <location>
        <begin position="323"/>
        <end position="342"/>
    </location>
</feature>
<dbReference type="InterPro" id="IPR048279">
    <property type="entry name" value="MdtK-like"/>
</dbReference>
<feature type="transmembrane region" description="Helical" evidence="7">
    <location>
        <begin position="421"/>
        <end position="442"/>
    </location>
</feature>
<dbReference type="OrthoDB" id="9806302at2"/>
<evidence type="ECO:0000256" key="3">
    <source>
        <dbReference type="ARBA" id="ARBA00022475"/>
    </source>
</evidence>
<keyword evidence="3" id="KW-1003">Cell membrane</keyword>
<feature type="transmembrane region" description="Helical" evidence="7">
    <location>
        <begin position="172"/>
        <end position="192"/>
    </location>
</feature>
<dbReference type="InterPro" id="IPR002528">
    <property type="entry name" value="MATE_fam"/>
</dbReference>
<evidence type="ECO:0000256" key="1">
    <source>
        <dbReference type="ARBA" id="ARBA00004651"/>
    </source>
</evidence>
<dbReference type="Proteomes" id="UP000190395">
    <property type="component" value="Unassembled WGS sequence"/>
</dbReference>
<accession>A0A1T4NDX3</accession>
<name>A0A1T4NDX3_9SPIR</name>
<feature type="transmembrane region" description="Helical" evidence="7">
    <location>
        <begin position="249"/>
        <end position="269"/>
    </location>
</feature>
<dbReference type="PANTHER" id="PTHR43549">
    <property type="entry name" value="MULTIDRUG RESISTANCE PROTEIN YPNP-RELATED"/>
    <property type="match status" value="1"/>
</dbReference>
<feature type="transmembrane region" description="Helical" evidence="7">
    <location>
        <begin position="289"/>
        <end position="311"/>
    </location>
</feature>
<dbReference type="GeneID" id="303367414"/>
<dbReference type="RefSeq" id="WP_078930919.1">
    <property type="nucleotide sequence ID" value="NZ_CAMFAQ010000017.1"/>
</dbReference>
<reference evidence="8 9" key="1">
    <citation type="submission" date="2017-02" db="EMBL/GenBank/DDBJ databases">
        <authorList>
            <person name="Peterson S.W."/>
        </authorList>
    </citation>
    <scope>NUCLEOTIDE SEQUENCE [LARGE SCALE GENOMIC DNA]</scope>
    <source>
        <strain evidence="8 9">ATCC BAA-909</strain>
    </source>
</reference>
<keyword evidence="5 7" id="KW-1133">Transmembrane helix</keyword>
<keyword evidence="4 7" id="KW-0812">Transmembrane</keyword>
<dbReference type="STRING" id="225004.SAMN02745152_01172"/>
<feature type="transmembrane region" description="Helical" evidence="7">
    <location>
        <begin position="362"/>
        <end position="382"/>
    </location>
</feature>
<evidence type="ECO:0000313" key="9">
    <source>
        <dbReference type="Proteomes" id="UP000190395"/>
    </source>
</evidence>
<keyword evidence="2" id="KW-0813">Transport</keyword>
<feature type="transmembrane region" description="Helical" evidence="7">
    <location>
        <begin position="141"/>
        <end position="160"/>
    </location>
</feature>
<protein>
    <submittedName>
        <fullName evidence="8">Putative efflux protein, MATE family</fullName>
    </submittedName>
</protein>
<dbReference type="GO" id="GO:0005886">
    <property type="term" value="C:plasma membrane"/>
    <property type="evidence" value="ECO:0007669"/>
    <property type="project" value="UniProtKB-SubCell"/>
</dbReference>
<feature type="transmembrane region" description="Helical" evidence="7">
    <location>
        <begin position="56"/>
        <end position="79"/>
    </location>
</feature>
<evidence type="ECO:0000256" key="6">
    <source>
        <dbReference type="ARBA" id="ARBA00023136"/>
    </source>
</evidence>
<organism evidence="8 9">
    <name type="scientific">Treponema berlinense</name>
    <dbReference type="NCBI Taxonomy" id="225004"/>
    <lineage>
        <taxon>Bacteria</taxon>
        <taxon>Pseudomonadati</taxon>
        <taxon>Spirochaetota</taxon>
        <taxon>Spirochaetia</taxon>
        <taxon>Spirochaetales</taxon>
        <taxon>Treponemataceae</taxon>
        <taxon>Treponema</taxon>
    </lineage>
</organism>
<feature type="transmembrane region" description="Helical" evidence="7">
    <location>
        <begin position="14"/>
        <end position="36"/>
    </location>
</feature>
<dbReference type="PANTHER" id="PTHR43549:SF3">
    <property type="entry name" value="MULTIDRUG RESISTANCE PROTEIN YPNP-RELATED"/>
    <property type="match status" value="1"/>
</dbReference>
<dbReference type="EMBL" id="FUXC01000006">
    <property type="protein sequence ID" value="SJZ77424.1"/>
    <property type="molecule type" value="Genomic_DNA"/>
</dbReference>
<evidence type="ECO:0000256" key="2">
    <source>
        <dbReference type="ARBA" id="ARBA00022448"/>
    </source>
</evidence>
<proteinExistence type="predicted"/>
<dbReference type="InterPro" id="IPR052031">
    <property type="entry name" value="Membrane_Transporter-Flippase"/>
</dbReference>